<sequence length="169" mass="18233">MPWKPVPAGTNGGISILGLFAAILAGFSMTILYFFLQLPSSMMSLSEILAMCLFSSILGTFVDSFLGSILEESWWCSSKKRVLSSFSSKDSCCRVALKDGKRVAGHVPDHCGLVCGHAVCSGNEVNLLSSSIISLCVFFYKGSIVWGFAVCEIHDCFIGSFLNHEEAVV</sequence>
<dbReference type="GeneID" id="24922741"/>
<dbReference type="PANTHER" id="PTHR13353:SF5">
    <property type="entry name" value="TRANSMEMBRANE PROTEIN 19"/>
    <property type="match status" value="1"/>
</dbReference>
<evidence type="ECO:0000256" key="4">
    <source>
        <dbReference type="ARBA" id="ARBA00022989"/>
    </source>
</evidence>
<evidence type="ECO:0000256" key="5">
    <source>
        <dbReference type="ARBA" id="ARBA00023136"/>
    </source>
</evidence>
<dbReference type="GO" id="GO:0016020">
    <property type="term" value="C:membrane"/>
    <property type="evidence" value="ECO:0007669"/>
    <property type="project" value="UniProtKB-SubCell"/>
</dbReference>
<accession>D8M5Q9</accession>
<evidence type="ECO:0000313" key="7">
    <source>
        <dbReference type="EMBL" id="CBK23398.2"/>
    </source>
</evidence>
<dbReference type="RefSeq" id="XP_012897446.1">
    <property type="nucleotide sequence ID" value="XM_013041992.1"/>
</dbReference>
<gene>
    <name evidence="7" type="ORF">GSBLH_T00006617001</name>
</gene>
<evidence type="ECO:0000313" key="8">
    <source>
        <dbReference type="Proteomes" id="UP000008312"/>
    </source>
</evidence>
<evidence type="ECO:0000256" key="1">
    <source>
        <dbReference type="ARBA" id="ARBA00004141"/>
    </source>
</evidence>
<comment type="subcellular location">
    <subcellularLocation>
        <location evidence="1">Membrane</location>
        <topology evidence="1">Multi-pass membrane protein</topology>
    </subcellularLocation>
</comment>
<organism evidence="7">
    <name type="scientific">Blastocystis hominis</name>
    <dbReference type="NCBI Taxonomy" id="12968"/>
    <lineage>
        <taxon>Eukaryota</taxon>
        <taxon>Sar</taxon>
        <taxon>Stramenopiles</taxon>
        <taxon>Bigyra</taxon>
        <taxon>Opalozoa</taxon>
        <taxon>Opalinata</taxon>
        <taxon>Blastocystidae</taxon>
        <taxon>Blastocystis</taxon>
    </lineage>
</organism>
<evidence type="ECO:0000256" key="2">
    <source>
        <dbReference type="ARBA" id="ARBA00009012"/>
    </source>
</evidence>
<proteinExistence type="inferred from homology"/>
<feature type="transmembrane region" description="Helical" evidence="6">
    <location>
        <begin position="48"/>
        <end position="70"/>
    </location>
</feature>
<name>D8M5Q9_BLAHO</name>
<dbReference type="OrthoDB" id="30881at2759"/>
<keyword evidence="4 6" id="KW-1133">Transmembrane helix</keyword>
<keyword evidence="5 6" id="KW-0472">Membrane</keyword>
<dbReference type="InParanoid" id="D8M5Q9"/>
<keyword evidence="3 6" id="KW-0812">Transmembrane</keyword>
<dbReference type="Pfam" id="PF01940">
    <property type="entry name" value="DUF92"/>
    <property type="match status" value="1"/>
</dbReference>
<dbReference type="EMBL" id="FN668661">
    <property type="protein sequence ID" value="CBK23398.2"/>
    <property type="molecule type" value="Genomic_DNA"/>
</dbReference>
<protein>
    <submittedName>
        <fullName evidence="7">Uncharacterized protein</fullName>
    </submittedName>
</protein>
<reference evidence="7" key="1">
    <citation type="submission" date="2010-02" db="EMBL/GenBank/DDBJ databases">
        <title>Sequencing and annotation of the Blastocystis hominis genome.</title>
        <authorList>
            <person name="Wincker P."/>
        </authorList>
    </citation>
    <scope>NUCLEOTIDE SEQUENCE</scope>
    <source>
        <strain evidence="7">Singapore isolate B</strain>
    </source>
</reference>
<comment type="similarity">
    <text evidence="2">Belongs to the TMEM19 family.</text>
</comment>
<evidence type="ECO:0000256" key="3">
    <source>
        <dbReference type="ARBA" id="ARBA00022692"/>
    </source>
</evidence>
<feature type="transmembrane region" description="Helical" evidence="6">
    <location>
        <begin position="12"/>
        <end position="36"/>
    </location>
</feature>
<dbReference type="InterPro" id="IPR002794">
    <property type="entry name" value="DUF92_TMEM19"/>
</dbReference>
<dbReference type="Proteomes" id="UP000008312">
    <property type="component" value="Unassembled WGS sequence"/>
</dbReference>
<keyword evidence="8" id="KW-1185">Reference proteome</keyword>
<dbReference type="AlphaFoldDB" id="D8M5Q9"/>
<evidence type="ECO:0000256" key="6">
    <source>
        <dbReference type="SAM" id="Phobius"/>
    </source>
</evidence>
<dbReference type="PANTHER" id="PTHR13353">
    <property type="entry name" value="TRANSMEMBRANE PROTEIN 19"/>
    <property type="match status" value="1"/>
</dbReference>